<reference evidence="12 13" key="1">
    <citation type="submission" date="2019-03" db="EMBL/GenBank/DDBJ databases">
        <title>Lake Tanganyika Metagenome-Assembled Genomes (MAGs).</title>
        <authorList>
            <person name="Tran P."/>
        </authorList>
    </citation>
    <scope>NUCLEOTIDE SEQUENCE [LARGE SCALE GENOMIC DNA]</scope>
    <source>
        <strain evidence="12">K_DeepCast_65m_m2_236</strain>
    </source>
</reference>
<gene>
    <name evidence="12" type="primary">tig</name>
    <name evidence="12" type="ORF">FJZ00_08060</name>
</gene>
<keyword evidence="4" id="KW-0132">Cell division</keyword>
<dbReference type="SUPFAM" id="SSF54534">
    <property type="entry name" value="FKBP-like"/>
    <property type="match status" value="1"/>
</dbReference>
<accession>A0A937X3B5</accession>
<sequence>KTVVGDDEVKKAIDQALTRKSTVETVERPIQDNDVAIVDFEGKLDGEPFDGGKASNFTLEVAPGRFIPGFTEALVGLKAGDTKTAELDFPADYANAELAGKKTTFDFKIHEVKERRLPELTDDLAKEFGGESAEDLRGKVKEQLQDQADEQREVELRKQLLDKIVESSEMELSEFMVKREIYFLLEQHFNQVARQGIDVKQLFNEENRADWEKRFEPEASKRIRTSLTLGAIARKEGIEVTAAEMGEAIVEYAQMLGKEPQAFQQELLNNNRYAALADEVLSNKIIEWLYERADLEGREEKAEEAQKEETKS</sequence>
<dbReference type="GO" id="GO:0005737">
    <property type="term" value="C:cytoplasm"/>
    <property type="evidence" value="ECO:0007669"/>
    <property type="project" value="UniProtKB-SubCell"/>
</dbReference>
<dbReference type="Gene3D" id="1.10.3120.10">
    <property type="entry name" value="Trigger factor, C-terminal domain"/>
    <property type="match status" value="1"/>
</dbReference>
<evidence type="ECO:0000256" key="8">
    <source>
        <dbReference type="ARBA" id="ARBA00023306"/>
    </source>
</evidence>
<keyword evidence="7 10" id="KW-0413">Isomerase</keyword>
<keyword evidence="5 10" id="KW-0697">Rotamase</keyword>
<dbReference type="Gene3D" id="3.10.50.40">
    <property type="match status" value="1"/>
</dbReference>
<dbReference type="GO" id="GO:0006457">
    <property type="term" value="P:protein folding"/>
    <property type="evidence" value="ECO:0007669"/>
    <property type="project" value="InterPro"/>
</dbReference>
<dbReference type="InterPro" id="IPR001179">
    <property type="entry name" value="PPIase_FKBP_dom"/>
</dbReference>
<evidence type="ECO:0000256" key="1">
    <source>
        <dbReference type="ARBA" id="ARBA00000971"/>
    </source>
</evidence>
<dbReference type="InterPro" id="IPR037041">
    <property type="entry name" value="Trigger_fac_C_sf"/>
</dbReference>
<comment type="subcellular location">
    <subcellularLocation>
        <location evidence="2">Cytoplasm</location>
    </subcellularLocation>
</comment>
<dbReference type="Proteomes" id="UP000703893">
    <property type="component" value="Unassembled WGS sequence"/>
</dbReference>
<evidence type="ECO:0000256" key="4">
    <source>
        <dbReference type="ARBA" id="ARBA00022618"/>
    </source>
</evidence>
<organism evidence="12 13">
    <name type="scientific">Candidatus Tanganyikabacteria bacterium</name>
    <dbReference type="NCBI Taxonomy" id="2961651"/>
    <lineage>
        <taxon>Bacteria</taxon>
        <taxon>Bacillati</taxon>
        <taxon>Candidatus Sericytochromatia</taxon>
        <taxon>Candidatus Tanganyikabacteria</taxon>
    </lineage>
</organism>
<comment type="similarity">
    <text evidence="3">Belongs to the FKBP-type PPIase family. Tig subfamily.</text>
</comment>
<dbReference type="EMBL" id="VGJX01000438">
    <property type="protein sequence ID" value="MBM3275093.1"/>
    <property type="molecule type" value="Genomic_DNA"/>
</dbReference>
<evidence type="ECO:0000256" key="6">
    <source>
        <dbReference type="ARBA" id="ARBA00023186"/>
    </source>
</evidence>
<keyword evidence="6" id="KW-0143">Chaperone</keyword>
<dbReference type="GO" id="GO:0015031">
    <property type="term" value="P:protein transport"/>
    <property type="evidence" value="ECO:0007669"/>
    <property type="project" value="InterPro"/>
</dbReference>
<proteinExistence type="inferred from homology"/>
<dbReference type="EC" id="5.2.1.8" evidence="10"/>
<protein>
    <recommendedName>
        <fullName evidence="10">peptidylprolyl isomerase</fullName>
        <ecNumber evidence="10">5.2.1.8</ecNumber>
    </recommendedName>
</protein>
<dbReference type="AlphaFoldDB" id="A0A937X3B5"/>
<evidence type="ECO:0000259" key="11">
    <source>
        <dbReference type="PROSITE" id="PS50059"/>
    </source>
</evidence>
<dbReference type="FunFam" id="3.10.50.40:FF:000001">
    <property type="entry name" value="Trigger factor"/>
    <property type="match status" value="1"/>
</dbReference>
<feature type="domain" description="PPIase FKBP-type" evidence="11">
    <location>
        <begin position="33"/>
        <end position="115"/>
    </location>
</feature>
<keyword evidence="8" id="KW-0131">Cell cycle</keyword>
<comment type="catalytic activity">
    <reaction evidence="1 10">
        <text>[protein]-peptidylproline (omega=180) = [protein]-peptidylproline (omega=0)</text>
        <dbReference type="Rhea" id="RHEA:16237"/>
        <dbReference type="Rhea" id="RHEA-COMP:10747"/>
        <dbReference type="Rhea" id="RHEA-COMP:10748"/>
        <dbReference type="ChEBI" id="CHEBI:83833"/>
        <dbReference type="ChEBI" id="CHEBI:83834"/>
        <dbReference type="EC" id="5.2.1.8"/>
    </reaction>
</comment>
<dbReference type="PROSITE" id="PS50059">
    <property type="entry name" value="FKBP_PPIASE"/>
    <property type="match status" value="1"/>
</dbReference>
<comment type="function">
    <text evidence="9">Involved in protein export. Acts as a chaperone by maintaining the newly synthesized protein in an open conformation. Functions as a peptidyl-prolyl cis-trans isomerase.</text>
</comment>
<evidence type="ECO:0000256" key="9">
    <source>
        <dbReference type="ARBA" id="ARBA00024849"/>
    </source>
</evidence>
<dbReference type="GO" id="GO:0051301">
    <property type="term" value="P:cell division"/>
    <property type="evidence" value="ECO:0007669"/>
    <property type="project" value="UniProtKB-KW"/>
</dbReference>
<name>A0A937X3B5_9BACT</name>
<evidence type="ECO:0000256" key="5">
    <source>
        <dbReference type="ARBA" id="ARBA00023110"/>
    </source>
</evidence>
<evidence type="ECO:0000256" key="7">
    <source>
        <dbReference type="ARBA" id="ARBA00023235"/>
    </source>
</evidence>
<evidence type="ECO:0000256" key="2">
    <source>
        <dbReference type="ARBA" id="ARBA00004496"/>
    </source>
</evidence>
<evidence type="ECO:0000256" key="3">
    <source>
        <dbReference type="ARBA" id="ARBA00005464"/>
    </source>
</evidence>
<feature type="non-terminal residue" evidence="12">
    <location>
        <position position="1"/>
    </location>
</feature>
<evidence type="ECO:0000313" key="12">
    <source>
        <dbReference type="EMBL" id="MBM3275093.1"/>
    </source>
</evidence>
<dbReference type="SUPFAM" id="SSF109998">
    <property type="entry name" value="Triger factor/SurA peptide-binding domain-like"/>
    <property type="match status" value="1"/>
</dbReference>
<comment type="caution">
    <text evidence="12">The sequence shown here is derived from an EMBL/GenBank/DDBJ whole genome shotgun (WGS) entry which is preliminary data.</text>
</comment>
<dbReference type="GO" id="GO:0003755">
    <property type="term" value="F:peptidyl-prolyl cis-trans isomerase activity"/>
    <property type="evidence" value="ECO:0007669"/>
    <property type="project" value="UniProtKB-KW"/>
</dbReference>
<evidence type="ECO:0000256" key="10">
    <source>
        <dbReference type="PROSITE-ProRule" id="PRU00277"/>
    </source>
</evidence>
<dbReference type="Pfam" id="PF05698">
    <property type="entry name" value="Trigger_C"/>
    <property type="match status" value="1"/>
</dbReference>
<dbReference type="NCBIfam" id="TIGR00115">
    <property type="entry name" value="tig"/>
    <property type="match status" value="1"/>
</dbReference>
<evidence type="ECO:0000313" key="13">
    <source>
        <dbReference type="Proteomes" id="UP000703893"/>
    </source>
</evidence>
<dbReference type="Pfam" id="PF00254">
    <property type="entry name" value="FKBP_C"/>
    <property type="match status" value="1"/>
</dbReference>
<dbReference type="InterPro" id="IPR046357">
    <property type="entry name" value="PPIase_dom_sf"/>
</dbReference>
<dbReference type="InterPro" id="IPR027304">
    <property type="entry name" value="Trigger_fact/SurA_dom_sf"/>
</dbReference>
<dbReference type="InterPro" id="IPR008880">
    <property type="entry name" value="Trigger_fac_C"/>
</dbReference>
<dbReference type="InterPro" id="IPR005215">
    <property type="entry name" value="Trig_fac"/>
</dbReference>